<dbReference type="InterPro" id="IPR015330">
    <property type="entry name" value="DNA_primase/pol_bifunc_N"/>
</dbReference>
<dbReference type="Pfam" id="PF09250">
    <property type="entry name" value="Prim-Pol"/>
    <property type="match status" value="1"/>
</dbReference>
<name>A0A3S3LNE1_9RHOB</name>
<dbReference type="AlphaFoldDB" id="A0A3S3LNE1"/>
<comment type="caution">
    <text evidence="2">The sequence shown here is derived from an EMBL/GenBank/DDBJ whole genome shotgun (WGS) entry which is preliminary data.</text>
</comment>
<dbReference type="SUPFAM" id="SSF56747">
    <property type="entry name" value="Prim-pol domain"/>
    <property type="match status" value="1"/>
</dbReference>
<feature type="domain" description="DNA primase/polymerase bifunctional N-terminal" evidence="1">
    <location>
        <begin position="11"/>
        <end position="167"/>
    </location>
</feature>
<dbReference type="CDD" id="cd04859">
    <property type="entry name" value="Prim_Pol"/>
    <property type="match status" value="1"/>
</dbReference>
<organism evidence="2 3">
    <name type="scientific">Paenirhodobacter huangdaonensis</name>
    <dbReference type="NCBI Taxonomy" id="2501515"/>
    <lineage>
        <taxon>Bacteria</taxon>
        <taxon>Pseudomonadati</taxon>
        <taxon>Pseudomonadota</taxon>
        <taxon>Alphaproteobacteria</taxon>
        <taxon>Rhodobacterales</taxon>
        <taxon>Rhodobacter group</taxon>
        <taxon>Paenirhodobacter</taxon>
    </lineage>
</organism>
<dbReference type="EMBL" id="SAVA01000003">
    <property type="protein sequence ID" value="RWR53332.1"/>
    <property type="molecule type" value="Genomic_DNA"/>
</dbReference>
<accession>A0A3S3LNE1</accession>
<protein>
    <recommendedName>
        <fullName evidence="1">DNA primase/polymerase bifunctional N-terminal domain-containing protein</fullName>
    </recommendedName>
</protein>
<evidence type="ECO:0000259" key="1">
    <source>
        <dbReference type="SMART" id="SM00943"/>
    </source>
</evidence>
<evidence type="ECO:0000313" key="2">
    <source>
        <dbReference type="EMBL" id="RWR53332.1"/>
    </source>
</evidence>
<keyword evidence="3" id="KW-1185">Reference proteome</keyword>
<reference evidence="3" key="1">
    <citation type="submission" date="2019-01" db="EMBL/GenBank/DDBJ databases">
        <title>Sinorhodobacter populi sp. nov. isolated from the symptomatic bark tissue of Populus euramericana canker.</title>
        <authorList>
            <person name="Li Y."/>
        </authorList>
    </citation>
    <scope>NUCLEOTIDE SEQUENCE [LARGE SCALE GENOMIC DNA]</scope>
    <source>
        <strain evidence="3">CGMCC 1.12963</strain>
    </source>
</reference>
<gene>
    <name evidence="2" type="ORF">EOW66_06375</name>
</gene>
<sequence length="351" mass="38774">MSALRIFARHGPEYAAAGLPVFPVDTRSKRPAIKGWQRATPRRAQAWAQIEALGNADGLGLLMGAASGLTEIDVDAAGEAWIAASLERFGETPVVIRTASGKAKLWYRHNGEGRRIRPFDGLPIDVLGNGFTVAPPSWREDLGAAYTFRNGGLADLAQLPMIDPNALGAGFTRAAEAVLQGERNASLWRWCMVQARHCDEVDSLIDVAATWAEAFPDPLSSGEIERCARSAWGYESTGRNFLGVRKPQVTRGDVTMDALLDEPEAFTLLQYFKRWHSNRPSFAIAPRAMSEAKSPPWPRRRIENARDVLLQRGFLVEINEPSKGRKLAGRYRLAEKMPETGHNHNTPFPLH</sequence>
<evidence type="ECO:0000313" key="3">
    <source>
        <dbReference type="Proteomes" id="UP000288071"/>
    </source>
</evidence>
<reference evidence="2 3" key="2">
    <citation type="submission" date="2019-01" db="EMBL/GenBank/DDBJ databases">
        <title>Sinorhodobacter populi sp. nov. isolated from the symptomatic bark tissue of Populus euramericana canker.</title>
        <authorList>
            <person name="Xu G."/>
        </authorList>
    </citation>
    <scope>NUCLEOTIDE SEQUENCE [LARGE SCALE GENOMIC DNA]</scope>
    <source>
        <strain evidence="2 3">CGMCC 1.12963</strain>
    </source>
</reference>
<dbReference type="SMART" id="SM00943">
    <property type="entry name" value="Prim-Pol"/>
    <property type="match status" value="1"/>
</dbReference>
<proteinExistence type="predicted"/>
<dbReference type="RefSeq" id="WP_128155596.1">
    <property type="nucleotide sequence ID" value="NZ_JBHSOM010000009.1"/>
</dbReference>
<dbReference type="Proteomes" id="UP000288071">
    <property type="component" value="Unassembled WGS sequence"/>
</dbReference>